<feature type="region of interest" description="Disordered" evidence="1">
    <location>
        <begin position="1"/>
        <end position="26"/>
    </location>
</feature>
<dbReference type="RefSeq" id="WP_264324252.1">
    <property type="nucleotide sequence ID" value="NZ_JADEXQ010000016.1"/>
</dbReference>
<evidence type="ECO:0000313" key="2">
    <source>
        <dbReference type="EMBL" id="MBE9029433.1"/>
    </source>
</evidence>
<sequence length="277" mass="32370">MRPGWNPTRRNRNIGTAKQGHGHNNRLNIPHAWPDDRIFYEVLSHPIAITRTIQNQVITFLVEPTHPDYFYPCTVDDVAKILNFVPETHLEGLELIIFRQPTRKQSNQNPVWGRFLYYATPGKYAGTAICLEAQSLKQPLSWGRSLTPYDVKELDRLRTDGHLIHQTKRGYQITSTAISMRNTILFRTVLHELGHYIDWLQSVIWPTSELADQLEVERIEQAFTTKPSQMKEEFAHRYAIEQFTDLQRQGKLPFQPIFDRASMHRDQLQPGWFTANH</sequence>
<dbReference type="Proteomes" id="UP000625316">
    <property type="component" value="Unassembled WGS sequence"/>
</dbReference>
<organism evidence="2 3">
    <name type="scientific">Romeriopsis navalis LEGE 11480</name>
    <dbReference type="NCBI Taxonomy" id="2777977"/>
    <lineage>
        <taxon>Bacteria</taxon>
        <taxon>Bacillati</taxon>
        <taxon>Cyanobacteriota</taxon>
        <taxon>Cyanophyceae</taxon>
        <taxon>Leptolyngbyales</taxon>
        <taxon>Leptolyngbyaceae</taxon>
        <taxon>Romeriopsis</taxon>
        <taxon>Romeriopsis navalis</taxon>
    </lineage>
</organism>
<evidence type="ECO:0000256" key="1">
    <source>
        <dbReference type="SAM" id="MobiDB-lite"/>
    </source>
</evidence>
<comment type="caution">
    <text evidence="2">The sequence shown here is derived from an EMBL/GenBank/DDBJ whole genome shotgun (WGS) entry which is preliminary data.</text>
</comment>
<name>A0A928Z3N9_9CYAN</name>
<dbReference type="EMBL" id="JADEXQ010000016">
    <property type="protein sequence ID" value="MBE9029433.1"/>
    <property type="molecule type" value="Genomic_DNA"/>
</dbReference>
<accession>A0A928Z3N9</accession>
<keyword evidence="3" id="KW-1185">Reference proteome</keyword>
<reference evidence="2" key="1">
    <citation type="submission" date="2020-10" db="EMBL/GenBank/DDBJ databases">
        <authorList>
            <person name="Castelo-Branco R."/>
            <person name="Eusebio N."/>
            <person name="Adriana R."/>
            <person name="Vieira A."/>
            <person name="Brugerolle De Fraissinette N."/>
            <person name="Rezende De Castro R."/>
            <person name="Schneider M.P."/>
            <person name="Vasconcelos V."/>
            <person name="Leao P.N."/>
        </authorList>
    </citation>
    <scope>NUCLEOTIDE SEQUENCE</scope>
    <source>
        <strain evidence="2">LEGE 11480</strain>
    </source>
</reference>
<proteinExistence type="predicted"/>
<evidence type="ECO:0000313" key="3">
    <source>
        <dbReference type="Proteomes" id="UP000625316"/>
    </source>
</evidence>
<protein>
    <submittedName>
        <fullName evidence="2">Uncharacterized protein</fullName>
    </submittedName>
</protein>
<gene>
    <name evidence="2" type="ORF">IQ266_06605</name>
</gene>
<dbReference type="AlphaFoldDB" id="A0A928Z3N9"/>